<reference evidence="3 4" key="1">
    <citation type="journal article" date="2009" name="PLoS ONE">
        <title>Genome analysis of the anaerobic thermohalophilic bacterium Halothermothrix orenii.</title>
        <authorList>
            <person name="Mavromatis K."/>
            <person name="Ivanova N."/>
            <person name="Anderson I."/>
            <person name="Lykidis A."/>
            <person name="Hooper S.D."/>
            <person name="Sun H."/>
            <person name="Kunin V."/>
            <person name="Lapidus A."/>
            <person name="Hugenholtz P."/>
            <person name="Patel B."/>
            <person name="Kyrpides N.C."/>
        </authorList>
    </citation>
    <scope>NUCLEOTIDE SEQUENCE [LARGE SCALE GENOMIC DNA]</scope>
    <source>
        <strain evidence="4">H 168 / OCM 544 / DSM 9562</strain>
    </source>
</reference>
<comment type="similarity">
    <text evidence="1 2">Belongs to the UPF0102 family.</text>
</comment>
<proteinExistence type="inferred from homology"/>
<dbReference type="InterPro" id="IPR003509">
    <property type="entry name" value="UPF0102_YraN-like"/>
</dbReference>
<sequence>MQNRELGDWGEKKAVRYLKSKGYQVIKTNYRCLIGEIDIIAIDNNFLVFVEVKTRRSIAYGVPACAVNFDKQKKIRKVARHYLKSNMINKYQIRFDVISIIVKNNRGFLKHIKNAF</sequence>
<dbReference type="AlphaFoldDB" id="B8CW28"/>
<dbReference type="RefSeq" id="WP_012635685.1">
    <property type="nucleotide sequence ID" value="NC_011899.1"/>
</dbReference>
<dbReference type="PANTHER" id="PTHR34039:SF1">
    <property type="entry name" value="UPF0102 PROTEIN YRAN"/>
    <property type="match status" value="1"/>
</dbReference>
<name>B8CW28_HALOH</name>
<dbReference type="NCBIfam" id="TIGR00252">
    <property type="entry name" value="YraN family protein"/>
    <property type="match status" value="1"/>
</dbReference>
<dbReference type="Proteomes" id="UP000000719">
    <property type="component" value="Chromosome"/>
</dbReference>
<accession>B8CW28</accession>
<organism evidence="3 4">
    <name type="scientific">Halothermothrix orenii (strain H 168 / OCM 544 / DSM 9562)</name>
    <dbReference type="NCBI Taxonomy" id="373903"/>
    <lineage>
        <taxon>Bacteria</taxon>
        <taxon>Bacillati</taxon>
        <taxon>Bacillota</taxon>
        <taxon>Clostridia</taxon>
        <taxon>Halanaerobiales</taxon>
        <taxon>Halothermotrichaceae</taxon>
        <taxon>Halothermothrix</taxon>
    </lineage>
</organism>
<dbReference type="Gene3D" id="3.40.1350.10">
    <property type="match status" value="1"/>
</dbReference>
<evidence type="ECO:0000256" key="2">
    <source>
        <dbReference type="HAMAP-Rule" id="MF_00048"/>
    </source>
</evidence>
<dbReference type="CDD" id="cd20736">
    <property type="entry name" value="PoNe_Nuclease"/>
    <property type="match status" value="1"/>
</dbReference>
<dbReference type="HAMAP" id="MF_00048">
    <property type="entry name" value="UPF0102"/>
    <property type="match status" value="1"/>
</dbReference>
<evidence type="ECO:0000313" key="4">
    <source>
        <dbReference type="Proteomes" id="UP000000719"/>
    </source>
</evidence>
<gene>
    <name evidence="3" type="ordered locus">Hore_07400</name>
</gene>
<dbReference type="HOGENOM" id="CLU_115353_3_1_9"/>
<dbReference type="OrthoDB" id="9802516at2"/>
<dbReference type="NCBIfam" id="NF009154">
    <property type="entry name" value="PRK12497.3-3"/>
    <property type="match status" value="1"/>
</dbReference>
<dbReference type="SUPFAM" id="SSF52980">
    <property type="entry name" value="Restriction endonuclease-like"/>
    <property type="match status" value="1"/>
</dbReference>
<evidence type="ECO:0000256" key="1">
    <source>
        <dbReference type="ARBA" id="ARBA00006738"/>
    </source>
</evidence>
<dbReference type="STRING" id="373903.Hore_07400"/>
<dbReference type="Pfam" id="PF02021">
    <property type="entry name" value="UPF0102"/>
    <property type="match status" value="1"/>
</dbReference>
<dbReference type="PANTHER" id="PTHR34039">
    <property type="entry name" value="UPF0102 PROTEIN YRAN"/>
    <property type="match status" value="1"/>
</dbReference>
<dbReference type="KEGG" id="hor:Hore_07400"/>
<dbReference type="InterPro" id="IPR011856">
    <property type="entry name" value="tRNA_endonuc-like_dom_sf"/>
</dbReference>
<protein>
    <recommendedName>
        <fullName evidence="2">UPF0102 protein Hore_07400</fullName>
    </recommendedName>
</protein>
<dbReference type="eggNOG" id="COG0792">
    <property type="taxonomic scope" value="Bacteria"/>
</dbReference>
<dbReference type="NCBIfam" id="NF009150">
    <property type="entry name" value="PRK12497.1-3"/>
    <property type="match status" value="1"/>
</dbReference>
<keyword evidence="4" id="KW-1185">Reference proteome</keyword>
<dbReference type="EMBL" id="CP001098">
    <property type="protein sequence ID" value="ACL69497.1"/>
    <property type="molecule type" value="Genomic_DNA"/>
</dbReference>
<dbReference type="InterPro" id="IPR011335">
    <property type="entry name" value="Restrct_endonuc-II-like"/>
</dbReference>
<dbReference type="GO" id="GO:0003676">
    <property type="term" value="F:nucleic acid binding"/>
    <property type="evidence" value="ECO:0007669"/>
    <property type="project" value="InterPro"/>
</dbReference>
<evidence type="ECO:0000313" key="3">
    <source>
        <dbReference type="EMBL" id="ACL69497.1"/>
    </source>
</evidence>